<evidence type="ECO:0000256" key="3">
    <source>
        <dbReference type="ARBA" id="ARBA00022741"/>
    </source>
</evidence>
<dbReference type="EMBL" id="MCGT01000021">
    <property type="protein sequence ID" value="ORX51262.1"/>
    <property type="molecule type" value="Genomic_DNA"/>
</dbReference>
<evidence type="ECO:0000313" key="8">
    <source>
        <dbReference type="EMBL" id="ORX51262.1"/>
    </source>
</evidence>
<comment type="caution">
    <text evidence="8">The sequence shown here is derived from an EMBL/GenBank/DDBJ whole genome shotgun (WGS) entry which is preliminary data.</text>
</comment>
<keyword evidence="9" id="KW-1185">Reference proteome</keyword>
<comment type="similarity">
    <text evidence="1">Belongs to the methylthioribose kinase family.</text>
</comment>
<dbReference type="PANTHER" id="PTHR34273:SF2">
    <property type="entry name" value="METHYLTHIORIBOSE KINASE"/>
    <property type="match status" value="1"/>
</dbReference>
<evidence type="ECO:0000313" key="9">
    <source>
        <dbReference type="Proteomes" id="UP000242146"/>
    </source>
</evidence>
<keyword evidence="6" id="KW-0812">Transmembrane</keyword>
<keyword evidence="3" id="KW-0547">Nucleotide-binding</keyword>
<keyword evidence="4 8" id="KW-0418">Kinase</keyword>
<dbReference type="GO" id="GO:0016301">
    <property type="term" value="F:kinase activity"/>
    <property type="evidence" value="ECO:0007669"/>
    <property type="project" value="UniProtKB-KW"/>
</dbReference>
<keyword evidence="5" id="KW-0067">ATP-binding</keyword>
<evidence type="ECO:0000256" key="5">
    <source>
        <dbReference type="ARBA" id="ARBA00022840"/>
    </source>
</evidence>
<organism evidence="8 9">
    <name type="scientific">Hesseltinella vesiculosa</name>
    <dbReference type="NCBI Taxonomy" id="101127"/>
    <lineage>
        <taxon>Eukaryota</taxon>
        <taxon>Fungi</taxon>
        <taxon>Fungi incertae sedis</taxon>
        <taxon>Mucoromycota</taxon>
        <taxon>Mucoromycotina</taxon>
        <taxon>Mucoromycetes</taxon>
        <taxon>Mucorales</taxon>
        <taxon>Cunninghamellaceae</taxon>
        <taxon>Hesseltinella</taxon>
    </lineage>
</organism>
<keyword evidence="6" id="KW-0472">Membrane</keyword>
<evidence type="ECO:0000256" key="1">
    <source>
        <dbReference type="ARBA" id="ARBA00010165"/>
    </source>
</evidence>
<dbReference type="PANTHER" id="PTHR34273">
    <property type="entry name" value="METHYLTHIORIBOSE KINASE"/>
    <property type="match status" value="1"/>
</dbReference>
<dbReference type="STRING" id="101127.A0A1X2GDF0"/>
<evidence type="ECO:0000256" key="4">
    <source>
        <dbReference type="ARBA" id="ARBA00022777"/>
    </source>
</evidence>
<name>A0A1X2GDF0_9FUNG</name>
<dbReference type="InterPro" id="IPR011009">
    <property type="entry name" value="Kinase-like_dom_sf"/>
</dbReference>
<dbReference type="Pfam" id="PF01636">
    <property type="entry name" value="APH"/>
    <property type="match status" value="1"/>
</dbReference>
<dbReference type="AlphaFoldDB" id="A0A1X2GDF0"/>
<dbReference type="Proteomes" id="UP000242146">
    <property type="component" value="Unassembled WGS sequence"/>
</dbReference>
<dbReference type="InterPro" id="IPR002575">
    <property type="entry name" value="Aminoglycoside_PTrfase"/>
</dbReference>
<gene>
    <name evidence="8" type="ORF">DM01DRAFT_1337317</name>
</gene>
<sequence>MGVELTNEDRVKEYLGDLFDPKLIKDIKRLTGGFANFVWRVELLTPLEMLDNQNVMIIKYAPPYVAAWPEMKFDPNRMKFEVAVMKRAIDPDISLAGITVPKVYRFDKDNKIMFMEYFDRSIDLKQYVLTLKTPLQPDLASIIGNRLGKFLARLHLAGKCVDRQALFDGQDNNHTALVMSKATVYGQLNDRLEKRDQEDAIVITIKKAAEWAGNELMTQPVTLCMGDYWTTNVLIATDAEPATCRLGVIDWELSRFAPPAFDLAQMLGEIYFLLRYRQASDALLTTFLASYQELRPLEIKQLKIMLIHIGLHLIVWAVYAGWVPKEDQKGAEEIYAIGAAYVQHAWIEDWTWFQNTPFQHIVQKVIA</sequence>
<dbReference type="Gene3D" id="3.90.1200.10">
    <property type="match status" value="1"/>
</dbReference>
<feature type="domain" description="Aminoglycoside phosphotransferase" evidence="7">
    <location>
        <begin position="75"/>
        <end position="292"/>
    </location>
</feature>
<accession>A0A1X2GDF0</accession>
<evidence type="ECO:0000256" key="2">
    <source>
        <dbReference type="ARBA" id="ARBA00022679"/>
    </source>
</evidence>
<protein>
    <submittedName>
        <fullName evidence="8">Kinase-like protein</fullName>
    </submittedName>
</protein>
<dbReference type="OrthoDB" id="25129at2759"/>
<reference evidence="8 9" key="1">
    <citation type="submission" date="2016-07" db="EMBL/GenBank/DDBJ databases">
        <title>Pervasive Adenine N6-methylation of Active Genes in Fungi.</title>
        <authorList>
            <consortium name="DOE Joint Genome Institute"/>
            <person name="Mondo S.J."/>
            <person name="Dannebaum R.O."/>
            <person name="Kuo R.C."/>
            <person name="Labutti K."/>
            <person name="Haridas S."/>
            <person name="Kuo A."/>
            <person name="Salamov A."/>
            <person name="Ahrendt S.R."/>
            <person name="Lipzen A."/>
            <person name="Sullivan W."/>
            <person name="Andreopoulos W.B."/>
            <person name="Clum A."/>
            <person name="Lindquist E."/>
            <person name="Daum C."/>
            <person name="Ramamoorthy G.K."/>
            <person name="Gryganskyi A."/>
            <person name="Culley D."/>
            <person name="Magnuson J.K."/>
            <person name="James T.Y."/>
            <person name="O'Malley M.A."/>
            <person name="Stajich J.E."/>
            <person name="Spatafora J.W."/>
            <person name="Visel A."/>
            <person name="Grigoriev I.V."/>
        </authorList>
    </citation>
    <scope>NUCLEOTIDE SEQUENCE [LARGE SCALE GENOMIC DNA]</scope>
    <source>
        <strain evidence="8 9">NRRL 3301</strain>
    </source>
</reference>
<keyword evidence="6" id="KW-1133">Transmembrane helix</keyword>
<dbReference type="Gene3D" id="3.30.200.20">
    <property type="entry name" value="Phosphorylase Kinase, domain 1"/>
    <property type="match status" value="1"/>
</dbReference>
<feature type="transmembrane region" description="Helical" evidence="6">
    <location>
        <begin position="304"/>
        <end position="322"/>
    </location>
</feature>
<keyword evidence="2" id="KW-0808">Transferase</keyword>
<dbReference type="GO" id="GO:0005524">
    <property type="term" value="F:ATP binding"/>
    <property type="evidence" value="ECO:0007669"/>
    <property type="project" value="UniProtKB-KW"/>
</dbReference>
<dbReference type="SUPFAM" id="SSF56112">
    <property type="entry name" value="Protein kinase-like (PK-like)"/>
    <property type="match status" value="1"/>
</dbReference>
<evidence type="ECO:0000256" key="6">
    <source>
        <dbReference type="SAM" id="Phobius"/>
    </source>
</evidence>
<proteinExistence type="inferred from homology"/>
<evidence type="ECO:0000259" key="7">
    <source>
        <dbReference type="Pfam" id="PF01636"/>
    </source>
</evidence>